<name>A0A936ZN96_9BURK</name>
<dbReference type="SUPFAM" id="SSF51735">
    <property type="entry name" value="NAD(P)-binding Rossmann-fold domains"/>
    <property type="match status" value="1"/>
</dbReference>
<dbReference type="Gene3D" id="3.40.50.720">
    <property type="entry name" value="NAD(P)-binding Rossmann-like Domain"/>
    <property type="match status" value="1"/>
</dbReference>
<organism evidence="3 4">
    <name type="scientific">Ramlibacter aurantiacus</name>
    <dbReference type="NCBI Taxonomy" id="2801330"/>
    <lineage>
        <taxon>Bacteria</taxon>
        <taxon>Pseudomonadati</taxon>
        <taxon>Pseudomonadota</taxon>
        <taxon>Betaproteobacteria</taxon>
        <taxon>Burkholderiales</taxon>
        <taxon>Comamonadaceae</taxon>
        <taxon>Ramlibacter</taxon>
    </lineage>
</organism>
<dbReference type="PANTHER" id="PTHR21363:SF0">
    <property type="entry name" value="PREPHENATE DEHYDROGENASE [NADP(+)]"/>
    <property type="match status" value="1"/>
</dbReference>
<evidence type="ECO:0000313" key="3">
    <source>
        <dbReference type="EMBL" id="MBL0419351.1"/>
    </source>
</evidence>
<evidence type="ECO:0000313" key="4">
    <source>
        <dbReference type="Proteomes" id="UP000613011"/>
    </source>
</evidence>
<dbReference type="GO" id="GO:0004665">
    <property type="term" value="F:prephenate dehydrogenase (NADP+) activity"/>
    <property type="evidence" value="ECO:0007669"/>
    <property type="project" value="InterPro"/>
</dbReference>
<sequence length="293" mass="31393">MLQITVLGAAGQVAGLFISHLTTDDRVDVHRVDVRAGARVMQADVLEPHATLKQALHASDVVLNCLPDNVAAQAIAGLLGELRPGALLVDTLSVKGPYLAKLSEVVHAECLSLNPLFGPDIGFAGQSLAWVSMRGGPRTEDFRRRLHGWGARTIDMSVDEHDRTMAVMQAGVHAAVLAWGRLVTDLPPSVIAELSGTPPFQVMSLLLSRIATGNPNVYSDIQAVNGYAADARREMREVLTDLDVWSAQGDRARFARYLAELSAAFGPGLSERTRQCAAIFSALKDLDSGHQGS</sequence>
<dbReference type="InterPro" id="IPR050812">
    <property type="entry name" value="Preph/Arog_dehydrog"/>
</dbReference>
<dbReference type="InterPro" id="IPR003099">
    <property type="entry name" value="Prephen_DH"/>
</dbReference>
<dbReference type="Proteomes" id="UP000613011">
    <property type="component" value="Unassembled WGS sequence"/>
</dbReference>
<dbReference type="InterPro" id="IPR046825">
    <property type="entry name" value="PDH_C"/>
</dbReference>
<dbReference type="SUPFAM" id="SSF48179">
    <property type="entry name" value="6-phosphogluconate dehydrogenase C-terminal domain-like"/>
    <property type="match status" value="1"/>
</dbReference>
<proteinExistence type="predicted"/>
<evidence type="ECO:0000256" key="1">
    <source>
        <dbReference type="ARBA" id="ARBA00023002"/>
    </source>
</evidence>
<accession>A0A936ZN96</accession>
<dbReference type="GO" id="GO:0006571">
    <property type="term" value="P:tyrosine biosynthetic process"/>
    <property type="evidence" value="ECO:0007669"/>
    <property type="project" value="InterPro"/>
</dbReference>
<dbReference type="Pfam" id="PF20463">
    <property type="entry name" value="PDH_C"/>
    <property type="match status" value="1"/>
</dbReference>
<gene>
    <name evidence="3" type="ORF">JI739_03220</name>
</gene>
<feature type="domain" description="Prephenate/arogenate dehydrogenase" evidence="2">
    <location>
        <begin position="2"/>
        <end position="276"/>
    </location>
</feature>
<comment type="caution">
    <text evidence="3">The sequence shown here is derived from an EMBL/GenBank/DDBJ whole genome shotgun (WGS) entry which is preliminary data.</text>
</comment>
<keyword evidence="1" id="KW-0560">Oxidoreductase</keyword>
<protein>
    <submittedName>
        <fullName evidence="3">Prephenate dehydrogenase</fullName>
    </submittedName>
</protein>
<keyword evidence="4" id="KW-1185">Reference proteome</keyword>
<dbReference type="EMBL" id="JAEQNA010000001">
    <property type="protein sequence ID" value="MBL0419351.1"/>
    <property type="molecule type" value="Genomic_DNA"/>
</dbReference>
<dbReference type="GO" id="GO:0070403">
    <property type="term" value="F:NAD+ binding"/>
    <property type="evidence" value="ECO:0007669"/>
    <property type="project" value="TreeGrafter"/>
</dbReference>
<dbReference type="GO" id="GO:0008977">
    <property type="term" value="F:prephenate dehydrogenase (NAD+) activity"/>
    <property type="evidence" value="ECO:0007669"/>
    <property type="project" value="InterPro"/>
</dbReference>
<reference evidence="3" key="1">
    <citation type="submission" date="2021-01" db="EMBL/GenBank/DDBJ databases">
        <title>Ramlibacter sp. strain AW1 16S ribosomal RNA gene Genome sequencing and assembly.</title>
        <authorList>
            <person name="Kang M."/>
        </authorList>
    </citation>
    <scope>NUCLEOTIDE SEQUENCE</scope>
    <source>
        <strain evidence="3">AW1</strain>
    </source>
</reference>
<dbReference type="InterPro" id="IPR008927">
    <property type="entry name" value="6-PGluconate_DH-like_C_sf"/>
</dbReference>
<dbReference type="RefSeq" id="WP_201682390.1">
    <property type="nucleotide sequence ID" value="NZ_JAEQNA010000001.1"/>
</dbReference>
<dbReference type="PANTHER" id="PTHR21363">
    <property type="entry name" value="PREPHENATE DEHYDROGENASE"/>
    <property type="match status" value="1"/>
</dbReference>
<dbReference type="InterPro" id="IPR036291">
    <property type="entry name" value="NAD(P)-bd_dom_sf"/>
</dbReference>
<evidence type="ECO:0000259" key="2">
    <source>
        <dbReference type="PROSITE" id="PS51176"/>
    </source>
</evidence>
<dbReference type="PROSITE" id="PS51176">
    <property type="entry name" value="PDH_ADH"/>
    <property type="match status" value="1"/>
</dbReference>
<dbReference type="AlphaFoldDB" id="A0A936ZN96"/>
<dbReference type="Gene3D" id="1.10.3660.10">
    <property type="entry name" value="6-phosphogluconate dehydrogenase C-terminal like domain"/>
    <property type="match status" value="1"/>
</dbReference>